<protein>
    <submittedName>
        <fullName evidence="2">DUF2721 domain-containing protein</fullName>
    </submittedName>
</protein>
<keyword evidence="1" id="KW-0812">Transmembrane</keyword>
<evidence type="ECO:0000256" key="1">
    <source>
        <dbReference type="SAM" id="Phobius"/>
    </source>
</evidence>
<comment type="caution">
    <text evidence="2">The sequence shown here is derived from an EMBL/GenBank/DDBJ whole genome shotgun (WGS) entry which is preliminary data.</text>
</comment>
<evidence type="ECO:0000313" key="3">
    <source>
        <dbReference type="Proteomes" id="UP000297737"/>
    </source>
</evidence>
<keyword evidence="1" id="KW-1133">Transmembrane helix</keyword>
<gene>
    <name evidence="2" type="ORF">EUV02_15315</name>
</gene>
<feature type="transmembrane region" description="Helical" evidence="1">
    <location>
        <begin position="18"/>
        <end position="39"/>
    </location>
</feature>
<dbReference type="InterPro" id="IPR021279">
    <property type="entry name" value="DUF2721"/>
</dbReference>
<sequence>MLLELPQFVPDAQRLSQIFSAAAAPTFFLGSVAAFVSLMSSRLAAVTDRVRSLNAIDESDAARAHLKADIERLRRRAHFLHSGMVAALRAGICATLLLAILFVTEFMGFHYAYGAGMLFIIATMFLGFALYRFAQEASIGYGGADEMQ</sequence>
<feature type="transmembrane region" description="Helical" evidence="1">
    <location>
        <begin position="109"/>
        <end position="131"/>
    </location>
</feature>
<organism evidence="2 3">
    <name type="scientific">Glacieibacterium arshaanense</name>
    <dbReference type="NCBI Taxonomy" id="2511025"/>
    <lineage>
        <taxon>Bacteria</taxon>
        <taxon>Pseudomonadati</taxon>
        <taxon>Pseudomonadota</taxon>
        <taxon>Alphaproteobacteria</taxon>
        <taxon>Sphingomonadales</taxon>
        <taxon>Sphingosinicellaceae</taxon>
        <taxon>Glacieibacterium</taxon>
    </lineage>
</organism>
<dbReference type="EMBL" id="SIHO01000004">
    <property type="protein sequence ID" value="TFU00413.1"/>
    <property type="molecule type" value="Genomic_DNA"/>
</dbReference>
<proteinExistence type="predicted"/>
<feature type="transmembrane region" description="Helical" evidence="1">
    <location>
        <begin position="79"/>
        <end position="103"/>
    </location>
</feature>
<accession>A0A4Y9EKB7</accession>
<dbReference type="Proteomes" id="UP000297737">
    <property type="component" value="Unassembled WGS sequence"/>
</dbReference>
<dbReference type="AlphaFoldDB" id="A0A4Y9EKB7"/>
<reference evidence="2 3" key="1">
    <citation type="submission" date="2019-02" db="EMBL/GenBank/DDBJ databases">
        <title>Polymorphobacter sp. isolated from the lake at the Tibet of China.</title>
        <authorList>
            <person name="Li A."/>
        </authorList>
    </citation>
    <scope>NUCLEOTIDE SEQUENCE [LARGE SCALE GENOMIC DNA]</scope>
    <source>
        <strain evidence="2 3">DJ1R-1</strain>
    </source>
</reference>
<evidence type="ECO:0000313" key="2">
    <source>
        <dbReference type="EMBL" id="TFU00413.1"/>
    </source>
</evidence>
<dbReference type="RefSeq" id="WP_135247180.1">
    <property type="nucleotide sequence ID" value="NZ_SIHO01000004.1"/>
</dbReference>
<dbReference type="OrthoDB" id="8117177at2"/>
<keyword evidence="3" id="KW-1185">Reference proteome</keyword>
<dbReference type="Pfam" id="PF11026">
    <property type="entry name" value="DUF2721"/>
    <property type="match status" value="1"/>
</dbReference>
<keyword evidence="1" id="KW-0472">Membrane</keyword>
<name>A0A4Y9EKB7_9SPHN</name>